<name>A0A1M5S7M0_9RHOB</name>
<dbReference type="InterPro" id="IPR022791">
    <property type="entry name" value="L-PG_synthase/AglD"/>
</dbReference>
<feature type="transmembrane region" description="Helical" evidence="6">
    <location>
        <begin position="12"/>
        <end position="31"/>
    </location>
</feature>
<dbReference type="Proteomes" id="UP000184221">
    <property type="component" value="Unassembled WGS sequence"/>
</dbReference>
<gene>
    <name evidence="7" type="ORF">SAMN05443551_2035</name>
</gene>
<organism evidence="7 8">
    <name type="scientific">Marivita hallyeonensis</name>
    <dbReference type="NCBI Taxonomy" id="996342"/>
    <lineage>
        <taxon>Bacteria</taxon>
        <taxon>Pseudomonadati</taxon>
        <taxon>Pseudomonadota</taxon>
        <taxon>Alphaproteobacteria</taxon>
        <taxon>Rhodobacterales</taxon>
        <taxon>Roseobacteraceae</taxon>
        <taxon>Marivita</taxon>
    </lineage>
</organism>
<evidence type="ECO:0000256" key="6">
    <source>
        <dbReference type="SAM" id="Phobius"/>
    </source>
</evidence>
<feature type="transmembrane region" description="Helical" evidence="6">
    <location>
        <begin position="210"/>
        <end position="230"/>
    </location>
</feature>
<dbReference type="AlphaFoldDB" id="A0A1M5S7M0"/>
<reference evidence="7 8" key="1">
    <citation type="submission" date="2016-11" db="EMBL/GenBank/DDBJ databases">
        <authorList>
            <person name="Jaros S."/>
            <person name="Januszkiewicz K."/>
            <person name="Wedrychowicz H."/>
        </authorList>
    </citation>
    <scope>NUCLEOTIDE SEQUENCE [LARGE SCALE GENOMIC DNA]</scope>
    <source>
        <strain evidence="7 8">DSM 29431</strain>
    </source>
</reference>
<dbReference type="EMBL" id="FQXC01000002">
    <property type="protein sequence ID" value="SHH34494.1"/>
    <property type="molecule type" value="Genomic_DNA"/>
</dbReference>
<keyword evidence="5 6" id="KW-0472">Membrane</keyword>
<dbReference type="Pfam" id="PF03706">
    <property type="entry name" value="LPG_synthase_TM"/>
    <property type="match status" value="1"/>
</dbReference>
<evidence type="ECO:0000256" key="4">
    <source>
        <dbReference type="ARBA" id="ARBA00022989"/>
    </source>
</evidence>
<keyword evidence="3 6" id="KW-0812">Transmembrane</keyword>
<dbReference type="RefSeq" id="WP_245818979.1">
    <property type="nucleotide sequence ID" value="NZ_FQXC01000002.1"/>
</dbReference>
<comment type="subcellular location">
    <subcellularLocation>
        <location evidence="1">Cell membrane</location>
        <topology evidence="1">Multi-pass membrane protein</topology>
    </subcellularLocation>
</comment>
<evidence type="ECO:0000256" key="5">
    <source>
        <dbReference type="ARBA" id="ARBA00023136"/>
    </source>
</evidence>
<keyword evidence="4 6" id="KW-1133">Transmembrane helix</keyword>
<accession>A0A1M5S7M0</accession>
<dbReference type="PANTHER" id="PTHR40277">
    <property type="entry name" value="BLL5419 PROTEIN"/>
    <property type="match status" value="1"/>
</dbReference>
<feature type="transmembrane region" description="Helical" evidence="6">
    <location>
        <begin position="242"/>
        <end position="264"/>
    </location>
</feature>
<evidence type="ECO:0000256" key="3">
    <source>
        <dbReference type="ARBA" id="ARBA00022692"/>
    </source>
</evidence>
<feature type="transmembrane region" description="Helical" evidence="6">
    <location>
        <begin position="161"/>
        <end position="180"/>
    </location>
</feature>
<evidence type="ECO:0000313" key="8">
    <source>
        <dbReference type="Proteomes" id="UP000184221"/>
    </source>
</evidence>
<keyword evidence="8" id="KW-1185">Reference proteome</keyword>
<dbReference type="STRING" id="996342.SAMN05443551_2035"/>
<protein>
    <submittedName>
        <fullName evidence="7">Uncharacterized membrane protein YbhN, UPF0104 family</fullName>
    </submittedName>
</protein>
<feature type="transmembrane region" description="Helical" evidence="6">
    <location>
        <begin position="37"/>
        <end position="58"/>
    </location>
</feature>
<feature type="transmembrane region" description="Helical" evidence="6">
    <location>
        <begin position="284"/>
        <end position="307"/>
    </location>
</feature>
<dbReference type="GO" id="GO:0005886">
    <property type="term" value="C:plasma membrane"/>
    <property type="evidence" value="ECO:0007669"/>
    <property type="project" value="UniProtKB-SubCell"/>
</dbReference>
<feature type="transmembrane region" description="Helical" evidence="6">
    <location>
        <begin position="129"/>
        <end position="149"/>
    </location>
</feature>
<dbReference type="PANTHER" id="PTHR40277:SF1">
    <property type="entry name" value="BLL5419 PROTEIN"/>
    <property type="match status" value="1"/>
</dbReference>
<evidence type="ECO:0000256" key="1">
    <source>
        <dbReference type="ARBA" id="ARBA00004651"/>
    </source>
</evidence>
<evidence type="ECO:0000256" key="2">
    <source>
        <dbReference type="ARBA" id="ARBA00022475"/>
    </source>
</evidence>
<feature type="transmembrane region" description="Helical" evidence="6">
    <location>
        <begin position="187"/>
        <end position="204"/>
    </location>
</feature>
<proteinExistence type="predicted"/>
<sequence>MTSAVMSSRPRLWLGLRLGMTCAILVLLWVAVDGPAVAKAIAGVSPVWLAAAAAALLVQTALSAQRWRVTAAQLGQDLPAKFAVKEYFLSQALNQALPGAVMGDAARAVRARAQTGLLVATQAVVFERLAGQIAMFLTLTVAFLATYLADGGLDWPPGWSAALGAAILGGAALPVLAFFLNAMRVSWAAGVVRWLRPLGVALFSGRVLPAQVLLGAAITFCNLAAFAFAGRSVGIHMSPVEVAALVPVILFAMLIPFTISGWGIREGAAALVFPLAGFSAADGVAASIVFGVALLLAVLPGTLMVMAR</sequence>
<evidence type="ECO:0000313" key="7">
    <source>
        <dbReference type="EMBL" id="SHH34494.1"/>
    </source>
</evidence>
<keyword evidence="2" id="KW-1003">Cell membrane</keyword>